<dbReference type="Pfam" id="PF14249">
    <property type="entry name" value="Tocopherol_cycl"/>
    <property type="match status" value="1"/>
</dbReference>
<sequence length="328" mass="37626">MLGKIWKPEVFQGRGKKKDYFEGWYFKSVSQDEKIAYAIIVGVSITKKANKSHAFVMLLDARNQDLHYFQYPLSIFWASKEKFEIKIANNFFSLNEINLDLDDGETKITSKMKFENIVPWPVKKLSPGVMGIYAFIPFMECYHGVLSFNHTIKGYVTINNEKNDFTGGKGYIEKDWGSSMPSSWIWMQTNHFDEDGLSLFGSIAKIPWLGNYFTGYLFGLFHNNKLYQFTTYNGAKIEKLQVTDDKIKIRIVKEPLELEIDASRDEGVDLPAPKLGEMTAKVNESLRSRINIKLFRKNNNDKLLILSGTGRNAGLEFVGDINELLKGF</sequence>
<gene>
    <name evidence="1" type="ORF">A994_03618</name>
</gene>
<dbReference type="Proteomes" id="UP000007360">
    <property type="component" value="Unassembled WGS sequence"/>
</dbReference>
<evidence type="ECO:0000313" key="1">
    <source>
        <dbReference type="EMBL" id="EKF86540.1"/>
    </source>
</evidence>
<dbReference type="PANTHER" id="PTHR35309">
    <property type="match status" value="1"/>
</dbReference>
<comment type="caution">
    <text evidence="1">The sequence shown here is derived from an EMBL/GenBank/DDBJ whole genome shotgun (WGS) entry which is preliminary data.</text>
</comment>
<dbReference type="GO" id="GO:0009976">
    <property type="term" value="F:tocopherol cyclase activity"/>
    <property type="evidence" value="ECO:0007669"/>
    <property type="project" value="InterPro"/>
</dbReference>
<evidence type="ECO:0008006" key="3">
    <source>
        <dbReference type="Google" id="ProtNLM"/>
    </source>
</evidence>
<proteinExistence type="predicted"/>
<dbReference type="AlphaFoldDB" id="K2RUT4"/>
<dbReference type="PANTHER" id="PTHR35309:SF4">
    <property type="entry name" value="TOCOPHEROL CYCLASE"/>
    <property type="match status" value="1"/>
</dbReference>
<dbReference type="RefSeq" id="WP_004029931.1">
    <property type="nucleotide sequence ID" value="NZ_AMPO01000002.1"/>
</dbReference>
<protein>
    <recommendedName>
        <fullName evidence="3">Tocopherol cyclase</fullName>
    </recommendedName>
</protein>
<dbReference type="InterPro" id="IPR025893">
    <property type="entry name" value="Tocopherol_cyclase"/>
</dbReference>
<reference evidence="1 2" key="1">
    <citation type="journal article" date="2012" name="J. Bacteriol.">
        <title>Draft genome sequence of Methanobacterium formicicum DSM 3637, an archaebacterium isolated from the methane producer amoeba Pelomyxa palustris.</title>
        <authorList>
            <person name="Gutierrez G."/>
        </authorList>
    </citation>
    <scope>NUCLEOTIDE SEQUENCE [LARGE SCALE GENOMIC DNA]</scope>
    <source>
        <strain evidence="2">DSM 3637 / PP1</strain>
    </source>
</reference>
<organism evidence="1 2">
    <name type="scientific">Methanobacterium formicicum (strain DSM 3637 / PP1)</name>
    <dbReference type="NCBI Taxonomy" id="1204725"/>
    <lineage>
        <taxon>Archaea</taxon>
        <taxon>Methanobacteriati</taxon>
        <taxon>Methanobacteriota</taxon>
        <taxon>Methanomada group</taxon>
        <taxon>Methanobacteria</taxon>
        <taxon>Methanobacteriales</taxon>
        <taxon>Methanobacteriaceae</taxon>
        <taxon>Methanobacterium</taxon>
    </lineage>
</organism>
<dbReference type="SUPFAM" id="SSF159245">
    <property type="entry name" value="AttH-like"/>
    <property type="match status" value="1"/>
</dbReference>
<dbReference type="PATRIC" id="fig|1204725.3.peg.729"/>
<dbReference type="EMBL" id="AMPO01000002">
    <property type="protein sequence ID" value="EKF86540.1"/>
    <property type="molecule type" value="Genomic_DNA"/>
</dbReference>
<name>K2RUT4_METFP</name>
<keyword evidence="2" id="KW-1185">Reference proteome</keyword>
<evidence type="ECO:0000313" key="2">
    <source>
        <dbReference type="Proteomes" id="UP000007360"/>
    </source>
</evidence>
<accession>K2RUT4</accession>